<feature type="domain" description="Cyclin N-terminal" evidence="1">
    <location>
        <begin position="28"/>
        <end position="131"/>
    </location>
</feature>
<dbReference type="CDD" id="cd20557">
    <property type="entry name" value="CYCLIN_ScPCL1-like"/>
    <property type="match status" value="1"/>
</dbReference>
<evidence type="ECO:0000313" key="3">
    <source>
        <dbReference type="Proteomes" id="UP001218188"/>
    </source>
</evidence>
<dbReference type="GO" id="GO:0016538">
    <property type="term" value="F:cyclin-dependent protein serine/threonine kinase regulator activity"/>
    <property type="evidence" value="ECO:0007669"/>
    <property type="project" value="TreeGrafter"/>
</dbReference>
<dbReference type="GO" id="GO:0019901">
    <property type="term" value="F:protein kinase binding"/>
    <property type="evidence" value="ECO:0007669"/>
    <property type="project" value="InterPro"/>
</dbReference>
<feature type="non-terminal residue" evidence="2">
    <location>
        <position position="1"/>
    </location>
</feature>
<dbReference type="Proteomes" id="UP001218188">
    <property type="component" value="Unassembled WGS sequence"/>
</dbReference>
<evidence type="ECO:0000259" key="1">
    <source>
        <dbReference type="Pfam" id="PF00134"/>
    </source>
</evidence>
<sequence length="196" mass="22834">DPYYGKRDIAELSAKFITHLFQCHPFPSRTHRQRTYLPFFIAYAVRCTELTDEIVYAALVLIQRIKGRFPTTKRSSGHKLFIGCLMLASKFLCDEAYHNKAWRKIARNVYALTEINQLERDLCRYLEWDITIDSATIYNFAALLNRDFAPDSKGPYPTYPIDTVAKREAHIHVTTKANQYIAKRYTDDELYTPPPS</sequence>
<protein>
    <recommendedName>
        <fullName evidence="1">Cyclin N-terminal domain-containing protein</fullName>
    </recommendedName>
</protein>
<keyword evidence="3" id="KW-1185">Reference proteome</keyword>
<organism evidence="2 3">
    <name type="scientific">Mycena alexandri</name>
    <dbReference type="NCBI Taxonomy" id="1745969"/>
    <lineage>
        <taxon>Eukaryota</taxon>
        <taxon>Fungi</taxon>
        <taxon>Dikarya</taxon>
        <taxon>Basidiomycota</taxon>
        <taxon>Agaricomycotina</taxon>
        <taxon>Agaricomycetes</taxon>
        <taxon>Agaricomycetidae</taxon>
        <taxon>Agaricales</taxon>
        <taxon>Marasmiineae</taxon>
        <taxon>Mycenaceae</taxon>
        <taxon>Mycena</taxon>
    </lineage>
</organism>
<gene>
    <name evidence="2" type="ORF">C8F04DRAFT_982603</name>
</gene>
<accession>A0AAD6WPK2</accession>
<dbReference type="PANTHER" id="PTHR15615">
    <property type="match status" value="1"/>
</dbReference>
<proteinExistence type="predicted"/>
<dbReference type="GO" id="GO:0005634">
    <property type="term" value="C:nucleus"/>
    <property type="evidence" value="ECO:0007669"/>
    <property type="project" value="TreeGrafter"/>
</dbReference>
<dbReference type="EMBL" id="JARJCM010000567">
    <property type="protein sequence ID" value="KAJ7016194.1"/>
    <property type="molecule type" value="Genomic_DNA"/>
</dbReference>
<evidence type="ECO:0000313" key="2">
    <source>
        <dbReference type="EMBL" id="KAJ7016194.1"/>
    </source>
</evidence>
<dbReference type="InterPro" id="IPR036915">
    <property type="entry name" value="Cyclin-like_sf"/>
</dbReference>
<dbReference type="AlphaFoldDB" id="A0AAD6WPK2"/>
<comment type="caution">
    <text evidence="2">The sequence shown here is derived from an EMBL/GenBank/DDBJ whole genome shotgun (WGS) entry which is preliminary data.</text>
</comment>
<dbReference type="GO" id="GO:0000307">
    <property type="term" value="C:cyclin-dependent protein kinase holoenzyme complex"/>
    <property type="evidence" value="ECO:0007669"/>
    <property type="project" value="TreeGrafter"/>
</dbReference>
<dbReference type="SUPFAM" id="SSF47954">
    <property type="entry name" value="Cyclin-like"/>
    <property type="match status" value="1"/>
</dbReference>
<reference evidence="2" key="1">
    <citation type="submission" date="2023-03" db="EMBL/GenBank/DDBJ databases">
        <title>Massive genome expansion in bonnet fungi (Mycena s.s.) driven by repeated elements and novel gene families across ecological guilds.</title>
        <authorList>
            <consortium name="Lawrence Berkeley National Laboratory"/>
            <person name="Harder C.B."/>
            <person name="Miyauchi S."/>
            <person name="Viragh M."/>
            <person name="Kuo A."/>
            <person name="Thoen E."/>
            <person name="Andreopoulos B."/>
            <person name="Lu D."/>
            <person name="Skrede I."/>
            <person name="Drula E."/>
            <person name="Henrissat B."/>
            <person name="Morin E."/>
            <person name="Kohler A."/>
            <person name="Barry K."/>
            <person name="LaButti K."/>
            <person name="Morin E."/>
            <person name="Salamov A."/>
            <person name="Lipzen A."/>
            <person name="Mereny Z."/>
            <person name="Hegedus B."/>
            <person name="Baldrian P."/>
            <person name="Stursova M."/>
            <person name="Weitz H."/>
            <person name="Taylor A."/>
            <person name="Grigoriev I.V."/>
            <person name="Nagy L.G."/>
            <person name="Martin F."/>
            <person name="Kauserud H."/>
        </authorList>
    </citation>
    <scope>NUCLEOTIDE SEQUENCE</scope>
    <source>
        <strain evidence="2">CBHHK200</strain>
    </source>
</reference>
<dbReference type="PANTHER" id="PTHR15615:SF108">
    <property type="entry name" value="PROTEIN CNPPD1"/>
    <property type="match status" value="1"/>
</dbReference>
<dbReference type="InterPro" id="IPR006671">
    <property type="entry name" value="Cyclin_N"/>
</dbReference>
<dbReference type="Gene3D" id="1.10.472.10">
    <property type="entry name" value="Cyclin-like"/>
    <property type="match status" value="1"/>
</dbReference>
<dbReference type="InterPro" id="IPR013922">
    <property type="entry name" value="Cyclin_PHO80-like"/>
</dbReference>
<name>A0AAD6WPK2_9AGAR</name>
<dbReference type="Pfam" id="PF00134">
    <property type="entry name" value="Cyclin_N"/>
    <property type="match status" value="1"/>
</dbReference>